<dbReference type="EMBL" id="KK583241">
    <property type="protein sequence ID" value="KDO24486.1"/>
    <property type="molecule type" value="Genomic_DNA"/>
</dbReference>
<name>A0A067CD54_SAPPC</name>
<dbReference type="OrthoDB" id="79570at2759"/>
<gene>
    <name evidence="1" type="ORF">SPRG_10302</name>
</gene>
<dbReference type="VEuPathDB" id="FungiDB:SPRG_10302"/>
<organism evidence="1 2">
    <name type="scientific">Saprolegnia parasitica (strain CBS 223.65)</name>
    <dbReference type="NCBI Taxonomy" id="695850"/>
    <lineage>
        <taxon>Eukaryota</taxon>
        <taxon>Sar</taxon>
        <taxon>Stramenopiles</taxon>
        <taxon>Oomycota</taxon>
        <taxon>Saprolegniomycetes</taxon>
        <taxon>Saprolegniales</taxon>
        <taxon>Saprolegniaceae</taxon>
        <taxon>Saprolegnia</taxon>
    </lineage>
</organism>
<dbReference type="RefSeq" id="XP_012204752.1">
    <property type="nucleotide sequence ID" value="XM_012349362.1"/>
</dbReference>
<protein>
    <submittedName>
        <fullName evidence="1">Uncharacterized protein</fullName>
    </submittedName>
</protein>
<sequence>MGANRSALATGLDASLVWTGVRTSLGTLHRRFQLLDQATPFQLLAAPVLRGEAEPTGPRSAGYVQWYIVLRGSAHGLWHRMAVAHAVAQLLNVSTTTVFAPTAMQAPYDVYNGAATIVPIAIHGVTPSTFDSVASALARPLQTLLTASTWRLSLVTQTPDSNGDGALPQSAAAWPAYPQLNPTAAYPLLSASSPPLSAYIVAYRIADAMTLSSISPVIDGLLSELEPSLNASFAVFADLTLTTLPQDASEMLSRSPGNSINFVVAGDAASILSNAQALQATQDISLTPLPTLSKTEWYPYLQLQCPYTLAPLAATIQRIAIAAFFSRPLDSVRVVASSAATTTFELALTHTFQLRYVMSQLEATMAWATVMAQYGAEPAFCSLGAQSLAYLASYPGSTAPWSAASSVPATSTTCAATPATGIAERRS</sequence>
<proteinExistence type="predicted"/>
<evidence type="ECO:0000313" key="1">
    <source>
        <dbReference type="EMBL" id="KDO24486.1"/>
    </source>
</evidence>
<evidence type="ECO:0000313" key="2">
    <source>
        <dbReference type="Proteomes" id="UP000030745"/>
    </source>
</evidence>
<dbReference type="KEGG" id="spar:SPRG_10302"/>
<dbReference type="AlphaFoldDB" id="A0A067CD54"/>
<dbReference type="GeneID" id="24132421"/>
<dbReference type="Proteomes" id="UP000030745">
    <property type="component" value="Unassembled WGS sequence"/>
</dbReference>
<keyword evidence="2" id="KW-1185">Reference proteome</keyword>
<accession>A0A067CD54</accession>
<reference evidence="1 2" key="1">
    <citation type="journal article" date="2013" name="PLoS Genet.">
        <title>Distinctive expansion of potential virulence genes in the genome of the oomycete fish pathogen Saprolegnia parasitica.</title>
        <authorList>
            <person name="Jiang R.H."/>
            <person name="de Bruijn I."/>
            <person name="Haas B.J."/>
            <person name="Belmonte R."/>
            <person name="Lobach L."/>
            <person name="Christie J."/>
            <person name="van den Ackerveken G."/>
            <person name="Bottin A."/>
            <person name="Bulone V."/>
            <person name="Diaz-Moreno S.M."/>
            <person name="Dumas B."/>
            <person name="Fan L."/>
            <person name="Gaulin E."/>
            <person name="Govers F."/>
            <person name="Grenville-Briggs L.J."/>
            <person name="Horner N.R."/>
            <person name="Levin J.Z."/>
            <person name="Mammella M."/>
            <person name="Meijer H.J."/>
            <person name="Morris P."/>
            <person name="Nusbaum C."/>
            <person name="Oome S."/>
            <person name="Phillips A.J."/>
            <person name="van Rooyen D."/>
            <person name="Rzeszutek E."/>
            <person name="Saraiva M."/>
            <person name="Secombes C.J."/>
            <person name="Seidl M.F."/>
            <person name="Snel B."/>
            <person name="Stassen J.H."/>
            <person name="Sykes S."/>
            <person name="Tripathy S."/>
            <person name="van den Berg H."/>
            <person name="Vega-Arreguin J.C."/>
            <person name="Wawra S."/>
            <person name="Young S.K."/>
            <person name="Zeng Q."/>
            <person name="Dieguez-Uribeondo J."/>
            <person name="Russ C."/>
            <person name="Tyler B.M."/>
            <person name="van West P."/>
        </authorList>
    </citation>
    <scope>NUCLEOTIDE SEQUENCE [LARGE SCALE GENOMIC DNA]</scope>
    <source>
        <strain evidence="1 2">CBS 223.65</strain>
    </source>
</reference>